<feature type="compositionally biased region" description="Basic residues" evidence="1">
    <location>
        <begin position="80"/>
        <end position="91"/>
    </location>
</feature>
<keyword evidence="3" id="KW-1185">Reference proteome</keyword>
<comment type="caution">
    <text evidence="2">The sequence shown here is derived from an EMBL/GenBank/DDBJ whole genome shotgun (WGS) entry which is preliminary data.</text>
</comment>
<evidence type="ECO:0000313" key="2">
    <source>
        <dbReference type="EMBL" id="CAJ1961063.1"/>
    </source>
</evidence>
<dbReference type="Proteomes" id="UP001295423">
    <property type="component" value="Unassembled WGS sequence"/>
</dbReference>
<sequence length="458" mass="50885">MSQVPAREHLKSLIDFYQAAEKLHREAEADVVFAKKRRDEARTMKAETWDQLAEARKKYDVADLEFPVPVPLPQRESSRRLVKKPVVRKSSVRSNREEESSPYPPAALPDEEGNLAEDVSPSRRYKPLQNEDELKSDLRKLVPLIPNLTEQDAPGTPQERTRKSNVAPVPDSAQQDAPGTPRRSQKSKMLPIPDSAEQDAPGTPRRSRKSNLPSIPNSTDQGSGALGTPHRTRKPKMAPIPDSAELVPGTPGTPHRSRKSSRRVLVSPAGRKSTVVGGSFSMHRRSIALESKNMDLPVLAICQGRSREWYEANFDAESLGLAKRFYQAALGTKTHATTNQVHISSVLLNDEWNKMATTTSEVQELYIGVSNTSDGKETLRDRAARALVQPRQQEPVAIFFAPKKTRNTEDVYYGGHWKVVAGKMLEPPRVVKGMPRQCLVSFVFCGVDPNIVKAVNGD</sequence>
<dbReference type="EMBL" id="CAKOGP040002080">
    <property type="protein sequence ID" value="CAJ1961063.1"/>
    <property type="molecule type" value="Genomic_DNA"/>
</dbReference>
<reference evidence="2" key="1">
    <citation type="submission" date="2023-08" db="EMBL/GenBank/DDBJ databases">
        <authorList>
            <person name="Audoor S."/>
            <person name="Bilcke G."/>
        </authorList>
    </citation>
    <scope>NUCLEOTIDE SEQUENCE</scope>
</reference>
<organism evidence="2 3">
    <name type="scientific">Cylindrotheca closterium</name>
    <dbReference type="NCBI Taxonomy" id="2856"/>
    <lineage>
        <taxon>Eukaryota</taxon>
        <taxon>Sar</taxon>
        <taxon>Stramenopiles</taxon>
        <taxon>Ochrophyta</taxon>
        <taxon>Bacillariophyta</taxon>
        <taxon>Bacillariophyceae</taxon>
        <taxon>Bacillariophycidae</taxon>
        <taxon>Bacillariales</taxon>
        <taxon>Bacillariaceae</taxon>
        <taxon>Cylindrotheca</taxon>
    </lineage>
</organism>
<dbReference type="AlphaFoldDB" id="A0AAD2G3M6"/>
<evidence type="ECO:0000256" key="1">
    <source>
        <dbReference type="SAM" id="MobiDB-lite"/>
    </source>
</evidence>
<name>A0AAD2G3M6_9STRA</name>
<proteinExistence type="predicted"/>
<feature type="region of interest" description="Disordered" evidence="1">
    <location>
        <begin position="68"/>
        <end position="273"/>
    </location>
</feature>
<gene>
    <name evidence="2" type="ORF">CYCCA115_LOCUS19021</name>
</gene>
<evidence type="ECO:0000313" key="3">
    <source>
        <dbReference type="Proteomes" id="UP001295423"/>
    </source>
</evidence>
<feature type="compositionally biased region" description="Polar residues" evidence="1">
    <location>
        <begin position="210"/>
        <end position="222"/>
    </location>
</feature>
<accession>A0AAD2G3M6</accession>
<protein>
    <submittedName>
        <fullName evidence="2">Uncharacterized protein</fullName>
    </submittedName>
</protein>